<protein>
    <submittedName>
        <fullName evidence="2">Uncharacterized protein</fullName>
    </submittedName>
</protein>
<feature type="transmembrane region" description="Helical" evidence="1">
    <location>
        <begin position="45"/>
        <end position="63"/>
    </location>
</feature>
<dbReference type="EMBL" id="ARYK01000003">
    <property type="protein sequence ID" value="KCZ92869.1"/>
    <property type="molecule type" value="Genomic_DNA"/>
</dbReference>
<evidence type="ECO:0000313" key="3">
    <source>
        <dbReference type="Proteomes" id="UP000025171"/>
    </source>
</evidence>
<reference evidence="2 3" key="1">
    <citation type="journal article" date="2014" name="Antonie Van Leeuwenhoek">
        <title>Hyphomonas beringensis sp. nov. and Hyphomonas chukchiensis sp. nov., isolated from surface seawater of the Bering Sea and Chukchi Sea.</title>
        <authorList>
            <person name="Li C."/>
            <person name="Lai Q."/>
            <person name="Li G."/>
            <person name="Dong C."/>
            <person name="Wang J."/>
            <person name="Liao Y."/>
            <person name="Shao Z."/>
        </authorList>
    </citation>
    <scope>NUCLEOTIDE SEQUENCE [LARGE SCALE GENOMIC DNA]</scope>
    <source>
        <strain evidence="2 3">MHS-2</strain>
    </source>
</reference>
<keyword evidence="1" id="KW-1133">Transmembrane helix</keyword>
<keyword evidence="1" id="KW-0472">Membrane</keyword>
<accession>A0A059FQD8</accession>
<dbReference type="RefSeq" id="WP_035615806.1">
    <property type="nucleotide sequence ID" value="NZ_ARYK01000003.1"/>
</dbReference>
<dbReference type="Proteomes" id="UP000025171">
    <property type="component" value="Unassembled WGS sequence"/>
</dbReference>
<dbReference type="eggNOG" id="ENOG5033MV1">
    <property type="taxonomic scope" value="Bacteria"/>
</dbReference>
<proteinExistence type="predicted"/>
<sequence length="124" mass="13450">MMYRIGAVFYGLWGVLHLLAALDGFRLAMSVEAGLVQGRLMQNSWNLAFVSLVAIGVAAFMNWRNSQTGYWINLVAVALADIGFIIFILVPGLIPLWPAMLGPVLWLLAALFSTLGLRSALKGG</sequence>
<keyword evidence="1" id="KW-0812">Transmembrane</keyword>
<comment type="caution">
    <text evidence="2">The sequence shown here is derived from an EMBL/GenBank/DDBJ whole genome shotgun (WGS) entry which is preliminary data.</text>
</comment>
<feature type="transmembrane region" description="Helical" evidence="1">
    <location>
        <begin position="70"/>
        <end position="90"/>
    </location>
</feature>
<feature type="transmembrane region" description="Helical" evidence="1">
    <location>
        <begin position="96"/>
        <end position="117"/>
    </location>
</feature>
<gene>
    <name evidence="2" type="ORF">HJO_07937</name>
</gene>
<dbReference type="PATRIC" id="fig|1280950.3.peg.1591"/>
<organism evidence="2 3">
    <name type="scientific">Hyphomonas johnsonii MHS-2</name>
    <dbReference type="NCBI Taxonomy" id="1280950"/>
    <lineage>
        <taxon>Bacteria</taxon>
        <taxon>Pseudomonadati</taxon>
        <taxon>Pseudomonadota</taxon>
        <taxon>Alphaproteobacteria</taxon>
        <taxon>Hyphomonadales</taxon>
        <taxon>Hyphomonadaceae</taxon>
        <taxon>Hyphomonas</taxon>
    </lineage>
</organism>
<dbReference type="OrthoDB" id="4569295at2"/>
<dbReference type="AlphaFoldDB" id="A0A059FQD8"/>
<evidence type="ECO:0000313" key="2">
    <source>
        <dbReference type="EMBL" id="KCZ92869.1"/>
    </source>
</evidence>
<evidence type="ECO:0000256" key="1">
    <source>
        <dbReference type="SAM" id="Phobius"/>
    </source>
</evidence>
<keyword evidence="3" id="KW-1185">Reference proteome</keyword>
<name>A0A059FQD8_9PROT</name>